<evidence type="ECO:0000256" key="3">
    <source>
        <dbReference type="ARBA" id="ARBA00022723"/>
    </source>
</evidence>
<keyword evidence="3" id="KW-0479">Metal-binding</keyword>
<comment type="cofactor">
    <cofactor evidence="1">
        <name>Zn(2+)</name>
        <dbReference type="ChEBI" id="CHEBI:29105"/>
    </cofactor>
</comment>
<organism evidence="6 7">
    <name type="scientific">Microlunatus ginsengisoli</name>
    <dbReference type="NCBI Taxonomy" id="363863"/>
    <lineage>
        <taxon>Bacteria</taxon>
        <taxon>Bacillati</taxon>
        <taxon>Actinomycetota</taxon>
        <taxon>Actinomycetes</taxon>
        <taxon>Propionibacteriales</taxon>
        <taxon>Propionibacteriaceae</taxon>
        <taxon>Microlunatus</taxon>
    </lineage>
</organism>
<evidence type="ECO:0000256" key="1">
    <source>
        <dbReference type="ARBA" id="ARBA00001947"/>
    </source>
</evidence>
<dbReference type="PANTHER" id="PTHR43350">
    <property type="entry name" value="NAD-DEPENDENT ALCOHOL DEHYDROGENASE"/>
    <property type="match status" value="1"/>
</dbReference>
<evidence type="ECO:0000256" key="5">
    <source>
        <dbReference type="ARBA" id="ARBA00023002"/>
    </source>
</evidence>
<keyword evidence="4" id="KW-0862">Zinc</keyword>
<comment type="caution">
    <text evidence="6">The sequence shown here is derived from an EMBL/GenBank/DDBJ whole genome shotgun (WGS) entry which is preliminary data.</text>
</comment>
<protein>
    <submittedName>
        <fullName evidence="6">Zinc-binding alcohol dehydrogenase</fullName>
    </submittedName>
</protein>
<dbReference type="SUPFAM" id="SSF51735">
    <property type="entry name" value="NAD(P)-binding Rossmann-fold domains"/>
    <property type="match status" value="1"/>
</dbReference>
<dbReference type="InterPro" id="IPR011032">
    <property type="entry name" value="GroES-like_sf"/>
</dbReference>
<dbReference type="InterPro" id="IPR036291">
    <property type="entry name" value="NAD(P)-bd_dom_sf"/>
</dbReference>
<dbReference type="Gene3D" id="3.90.180.10">
    <property type="entry name" value="Medium-chain alcohol dehydrogenases, catalytic domain"/>
    <property type="match status" value="1"/>
</dbReference>
<gene>
    <name evidence="6" type="ORF">GCM10022236_40140</name>
</gene>
<proteinExistence type="inferred from homology"/>
<dbReference type="Proteomes" id="UP001501490">
    <property type="component" value="Unassembled WGS sequence"/>
</dbReference>
<dbReference type="Gene3D" id="3.40.50.720">
    <property type="entry name" value="NAD(P)-binding Rossmann-like Domain"/>
    <property type="match status" value="1"/>
</dbReference>
<keyword evidence="7" id="KW-1185">Reference proteome</keyword>
<evidence type="ECO:0000256" key="4">
    <source>
        <dbReference type="ARBA" id="ARBA00022833"/>
    </source>
</evidence>
<accession>A0ABP7AJZ3</accession>
<dbReference type="SUPFAM" id="SSF50129">
    <property type="entry name" value="GroES-like"/>
    <property type="match status" value="1"/>
</dbReference>
<dbReference type="CDD" id="cd08255">
    <property type="entry name" value="2-desacetyl-2-hydroxyethyl_bacteriochlorophyllide_like"/>
    <property type="match status" value="1"/>
</dbReference>
<dbReference type="RefSeq" id="WP_344807929.1">
    <property type="nucleotide sequence ID" value="NZ_BAABAB010000033.1"/>
</dbReference>
<dbReference type="EMBL" id="BAABAB010000033">
    <property type="protein sequence ID" value="GAA3633535.1"/>
    <property type="molecule type" value="Genomic_DNA"/>
</dbReference>
<reference evidence="7" key="1">
    <citation type="journal article" date="2019" name="Int. J. Syst. Evol. Microbiol.">
        <title>The Global Catalogue of Microorganisms (GCM) 10K type strain sequencing project: providing services to taxonomists for standard genome sequencing and annotation.</title>
        <authorList>
            <consortium name="The Broad Institute Genomics Platform"/>
            <consortium name="The Broad Institute Genome Sequencing Center for Infectious Disease"/>
            <person name="Wu L."/>
            <person name="Ma J."/>
        </authorList>
    </citation>
    <scope>NUCLEOTIDE SEQUENCE [LARGE SCALE GENOMIC DNA]</scope>
    <source>
        <strain evidence="7">JCM 16929</strain>
    </source>
</reference>
<evidence type="ECO:0000313" key="6">
    <source>
        <dbReference type="EMBL" id="GAA3633535.1"/>
    </source>
</evidence>
<dbReference type="PANTHER" id="PTHR43350:SF19">
    <property type="entry name" value="D-GULOSIDE 3-DEHYDROGENASE"/>
    <property type="match status" value="1"/>
</dbReference>
<name>A0ABP7AJZ3_9ACTN</name>
<comment type="similarity">
    <text evidence="2">Belongs to the zinc-containing alcohol dehydrogenase family.</text>
</comment>
<sequence length="326" mass="34496">METTWTAYWTVGPGRGELRTEPARAAGPGEVTVRTLVSGISRGTELLVHANAVPAEVADVMRAPFQVGNFPAPVKYGYLSVGVVEAGPDELRGRRVFCLHPHQDRYVVPVSAVTPVPDDVPTERAVLAGTVETAINALWDGAPRIGDKIAVIGAGMIGGALARVLSSFPLDRLQLVDVNPARATLAADSVIDFVPPDRALGDCDLVFHCSASESGLATGLSLLGFEGELIELSWFGERAPAAPLGGAFHARRLTVRASQVGAVAPARRARRSTADRLALALGQLRDPAYDRFLTGASDFAELPATMVALSDDRDALCQLIRYPEGV</sequence>
<evidence type="ECO:0000256" key="2">
    <source>
        <dbReference type="ARBA" id="ARBA00008072"/>
    </source>
</evidence>
<evidence type="ECO:0000313" key="7">
    <source>
        <dbReference type="Proteomes" id="UP001501490"/>
    </source>
</evidence>
<keyword evidence="5" id="KW-0560">Oxidoreductase</keyword>